<evidence type="ECO:0000313" key="2">
    <source>
        <dbReference type="EMBL" id="SHE28678.1"/>
    </source>
</evidence>
<protein>
    <submittedName>
        <fullName evidence="2">TPR repeat-containing protein</fullName>
    </submittedName>
</protein>
<dbReference type="InterPro" id="IPR029044">
    <property type="entry name" value="Nucleotide-diphossugar_trans"/>
</dbReference>
<name>A0A1M4S935_9FIRM</name>
<dbReference type="SMART" id="SM00028">
    <property type="entry name" value="TPR"/>
    <property type="match status" value="4"/>
</dbReference>
<dbReference type="RefSeq" id="WP_073233815.1">
    <property type="nucleotide sequence ID" value="NZ_FQUY01000001.1"/>
</dbReference>
<dbReference type="Proteomes" id="UP000184148">
    <property type="component" value="Unassembled WGS sequence"/>
</dbReference>
<dbReference type="Pfam" id="PF13181">
    <property type="entry name" value="TPR_8"/>
    <property type="match status" value="1"/>
</dbReference>
<dbReference type="InterPro" id="IPR001173">
    <property type="entry name" value="Glyco_trans_2-like"/>
</dbReference>
<dbReference type="CDD" id="cd02511">
    <property type="entry name" value="Beta4Glucosyltransferase"/>
    <property type="match status" value="1"/>
</dbReference>
<accession>A0A1M4S935</accession>
<dbReference type="SUPFAM" id="SSF53448">
    <property type="entry name" value="Nucleotide-diphospho-sugar transferases"/>
    <property type="match status" value="1"/>
</dbReference>
<dbReference type="Pfam" id="PF13432">
    <property type="entry name" value="TPR_16"/>
    <property type="match status" value="1"/>
</dbReference>
<dbReference type="PANTHER" id="PTHR43630">
    <property type="entry name" value="POLY-BETA-1,6-N-ACETYL-D-GLUCOSAMINE SYNTHASE"/>
    <property type="match status" value="1"/>
</dbReference>
<dbReference type="AlphaFoldDB" id="A0A1M4S935"/>
<dbReference type="Pfam" id="PF00535">
    <property type="entry name" value="Glycos_transf_2"/>
    <property type="match status" value="1"/>
</dbReference>
<keyword evidence="3" id="KW-1185">Reference proteome</keyword>
<sequence>MNNTITLAMIVKNEAANLAACLESAKDQVDEVVIVDTGSTDNTLEIAGRYTDKIYTYPWQGDFSAARNYALARSSGQWILSLDADERLFCEPGQLRKTVEKDEQIEAYLLPLDYPVNESTGEYNRFMVLRLFKNTKDHYFAGRIHEQVIIHKNEAVGFAEDIIIKHQTVSQKERNRKRGRNLKALKEACAADPQNFFLQYYLGVEWLGLGKPARAQPYLESAYRNLTDNHLHFRMPALRYLSTCLNALGKFDEAICLGQEAALRYPDYTDIYYLTGIALEEKAEYKLAVKWFEEAVKCGVPPVLYTHMQGAGSFLAYFHMGYCWENMGRPDIAKACYEQALDANNRYYYPVTSLFLLMLAHHGPRSAFAYFEKKGYLSDSPLALCIAELFFTYGYPGLAKKCLTGSEVSRHVTDEILYHLGRYRIYAGDFQEGLISLERIPPDSQFSNMAVTHRSMALLLTGCVKECRNLALAMWKNKQLRPTARALLRICRFMLQNGVTASGRQGSQEEMVQCFLDLLNLCHHYLPDRPGDEVKNLKQVTSILERILSTSSKGIQKLDRFYQDKVNLVEELFKYKFGAGGVGV</sequence>
<dbReference type="InterPro" id="IPR019734">
    <property type="entry name" value="TPR_rpt"/>
</dbReference>
<dbReference type="Gene3D" id="1.25.40.10">
    <property type="entry name" value="Tetratricopeptide repeat domain"/>
    <property type="match status" value="1"/>
</dbReference>
<evidence type="ECO:0000313" key="3">
    <source>
        <dbReference type="Proteomes" id="UP000184148"/>
    </source>
</evidence>
<dbReference type="STRING" id="1121429.SAMN02745133_00018"/>
<gene>
    <name evidence="2" type="ORF">SAMN02745133_00018</name>
</gene>
<proteinExistence type="predicted"/>
<evidence type="ECO:0000259" key="1">
    <source>
        <dbReference type="Pfam" id="PF00535"/>
    </source>
</evidence>
<dbReference type="SUPFAM" id="SSF48452">
    <property type="entry name" value="TPR-like"/>
    <property type="match status" value="1"/>
</dbReference>
<dbReference type="OrthoDB" id="9815923at2"/>
<dbReference type="EMBL" id="FQUY01000001">
    <property type="protein sequence ID" value="SHE28678.1"/>
    <property type="molecule type" value="Genomic_DNA"/>
</dbReference>
<dbReference type="InterPro" id="IPR011990">
    <property type="entry name" value="TPR-like_helical_dom_sf"/>
</dbReference>
<dbReference type="Gene3D" id="3.90.550.10">
    <property type="entry name" value="Spore Coat Polysaccharide Biosynthesis Protein SpsA, Chain A"/>
    <property type="match status" value="1"/>
</dbReference>
<reference evidence="3" key="1">
    <citation type="submission" date="2016-11" db="EMBL/GenBank/DDBJ databases">
        <authorList>
            <person name="Varghese N."/>
            <person name="Submissions S."/>
        </authorList>
    </citation>
    <scope>NUCLEOTIDE SEQUENCE [LARGE SCALE GENOMIC DNA]</scope>
    <source>
        <strain evidence="3">DSM 12395</strain>
    </source>
</reference>
<organism evidence="2 3">
    <name type="scientific">Desulforamulus putei DSM 12395</name>
    <dbReference type="NCBI Taxonomy" id="1121429"/>
    <lineage>
        <taxon>Bacteria</taxon>
        <taxon>Bacillati</taxon>
        <taxon>Bacillota</taxon>
        <taxon>Clostridia</taxon>
        <taxon>Eubacteriales</taxon>
        <taxon>Peptococcaceae</taxon>
        <taxon>Desulforamulus</taxon>
    </lineage>
</organism>
<feature type="domain" description="Glycosyltransferase 2-like" evidence="1">
    <location>
        <begin position="8"/>
        <end position="126"/>
    </location>
</feature>
<dbReference type="PANTHER" id="PTHR43630:SF2">
    <property type="entry name" value="GLYCOSYLTRANSFERASE"/>
    <property type="match status" value="1"/>
</dbReference>